<dbReference type="EMBL" id="JAQQWK010000013">
    <property type="protein sequence ID" value="KAK8017833.1"/>
    <property type="molecule type" value="Genomic_DNA"/>
</dbReference>
<feature type="region of interest" description="Disordered" evidence="1">
    <location>
        <begin position="514"/>
        <end position="594"/>
    </location>
</feature>
<dbReference type="PANTHER" id="PTHR48098:SF3">
    <property type="entry name" value="IRON(III) ENTEROBACTIN ESTERASE"/>
    <property type="match status" value="1"/>
</dbReference>
<gene>
    <name evidence="2" type="ORF">PG993_014159</name>
</gene>
<protein>
    <recommendedName>
        <fullName evidence="4">Esterase</fullName>
    </recommendedName>
</protein>
<sequence length="594" mass="64467">MCSVSTPRTPLRSPGGNGDVNATATGGVYGFPLVSMDELPAGAYRVQAFLNPYGRAERSDGSVVHLKFPCGDGAPQVNGVGSFVTPAVDVEVADVGDGRSTQTISLAFDSVTPVEAFPGREIGKCEQGNYADTELLKYVKIRSAKLSEFWGRDMYVGATVLLPAGYDANDETTRYPVLYSQGHWPGGKGPFSYPTAAFSKAWDAGMIPGDNKTAARPTPKLIIVRFRHEAPFYDDSYGVNTANLGPYGDAINDELIPHLDSVFNTIAEPYARIQEGGSTGGWISAASLIFRPDLFGACFSSYPDSLTFQKHQDISLYSNANAYRNADGSRIGSIREFDSPSNDTEKILATVEQENHWELMFGTSSRSSLQWDAWNAVFGAQGLNGYPLEPWDKVTGEVYPDAVAYWKALGMDMAEYIAGNWDSDTGYDSRKELGEALRGRIYVYVGTHDDYYLNEGVAAFEQRVNAPALGGPGWANVTITPGATHGGNYQRREIWSYLEFVTAWVQDHGPNGATPLSVEATSPRTGATVSKTSSASAGARPRSRARLTRRWRSRAARPNAAGPRLRGRLGAGTQACVSRRSGSWTVRRAGRRSR</sequence>
<feature type="compositionally biased region" description="Polar residues" evidence="1">
    <location>
        <begin position="519"/>
        <end position="532"/>
    </location>
</feature>
<evidence type="ECO:0000256" key="1">
    <source>
        <dbReference type="SAM" id="MobiDB-lite"/>
    </source>
</evidence>
<feature type="compositionally biased region" description="Basic residues" evidence="1">
    <location>
        <begin position="541"/>
        <end position="555"/>
    </location>
</feature>
<accession>A0ABR1RSA3</accession>
<dbReference type="InterPro" id="IPR050583">
    <property type="entry name" value="Mycobacterial_A85_antigen"/>
</dbReference>
<dbReference type="Proteomes" id="UP001444661">
    <property type="component" value="Unassembled WGS sequence"/>
</dbReference>
<dbReference type="Gene3D" id="3.40.50.1820">
    <property type="entry name" value="alpha/beta hydrolase"/>
    <property type="match status" value="1"/>
</dbReference>
<feature type="region of interest" description="Disordered" evidence="1">
    <location>
        <begin position="1"/>
        <end position="22"/>
    </location>
</feature>
<evidence type="ECO:0000313" key="2">
    <source>
        <dbReference type="EMBL" id="KAK8017833.1"/>
    </source>
</evidence>
<dbReference type="InterPro" id="IPR029058">
    <property type="entry name" value="AB_hydrolase_fold"/>
</dbReference>
<proteinExistence type="predicted"/>
<evidence type="ECO:0000313" key="3">
    <source>
        <dbReference type="Proteomes" id="UP001444661"/>
    </source>
</evidence>
<name>A0ABR1RSA3_9PEZI</name>
<dbReference type="PANTHER" id="PTHR48098">
    <property type="entry name" value="ENTEROCHELIN ESTERASE-RELATED"/>
    <property type="match status" value="1"/>
</dbReference>
<evidence type="ECO:0008006" key="4">
    <source>
        <dbReference type="Google" id="ProtNLM"/>
    </source>
</evidence>
<organism evidence="2 3">
    <name type="scientific">Apiospora rasikravindrae</name>
    <dbReference type="NCBI Taxonomy" id="990691"/>
    <lineage>
        <taxon>Eukaryota</taxon>
        <taxon>Fungi</taxon>
        <taxon>Dikarya</taxon>
        <taxon>Ascomycota</taxon>
        <taxon>Pezizomycotina</taxon>
        <taxon>Sordariomycetes</taxon>
        <taxon>Xylariomycetidae</taxon>
        <taxon>Amphisphaeriales</taxon>
        <taxon>Apiosporaceae</taxon>
        <taxon>Apiospora</taxon>
    </lineage>
</organism>
<keyword evidence="3" id="KW-1185">Reference proteome</keyword>
<reference evidence="2 3" key="1">
    <citation type="submission" date="2023-01" db="EMBL/GenBank/DDBJ databases">
        <title>Analysis of 21 Apiospora genomes using comparative genomics revels a genus with tremendous synthesis potential of carbohydrate active enzymes and secondary metabolites.</title>
        <authorList>
            <person name="Sorensen T."/>
        </authorList>
    </citation>
    <scope>NUCLEOTIDE SEQUENCE [LARGE SCALE GENOMIC DNA]</scope>
    <source>
        <strain evidence="2 3">CBS 33761</strain>
    </source>
</reference>
<comment type="caution">
    <text evidence="2">The sequence shown here is derived from an EMBL/GenBank/DDBJ whole genome shotgun (WGS) entry which is preliminary data.</text>
</comment>
<dbReference type="SUPFAM" id="SSF53474">
    <property type="entry name" value="alpha/beta-Hydrolases"/>
    <property type="match status" value="1"/>
</dbReference>